<protein>
    <submittedName>
        <fullName evidence="1">Uncharacterized protein</fullName>
    </submittedName>
</protein>
<dbReference type="EMBL" id="LR797531">
    <property type="protein sequence ID" value="CAB4223266.1"/>
    <property type="molecule type" value="Genomic_DNA"/>
</dbReference>
<gene>
    <name evidence="1" type="ORF">UFOVP1670_10</name>
</gene>
<sequence>MKFKNSLIAILAALALAAGLGTLNAQTTTTNSGVTGIGASGGPATFTTITTTGVVTELKRASVYVYTAWNPSDNAGTLTNASSTAAATSSAASYITVANSSGTTTWTAVQPGIYRFTLTMQNANATTSTSLFTPSVIGGTGTLLLGTATLINPIYSDMAGTGSYQMTGSTTFYANLTVGQTVTVLPRVRVNSVGAASSFAAQATVSAEYVGATAN</sequence>
<organism evidence="1">
    <name type="scientific">uncultured Caudovirales phage</name>
    <dbReference type="NCBI Taxonomy" id="2100421"/>
    <lineage>
        <taxon>Viruses</taxon>
        <taxon>Duplodnaviria</taxon>
        <taxon>Heunggongvirae</taxon>
        <taxon>Uroviricota</taxon>
        <taxon>Caudoviricetes</taxon>
        <taxon>Peduoviridae</taxon>
        <taxon>Maltschvirus</taxon>
        <taxon>Maltschvirus maltsch</taxon>
    </lineage>
</organism>
<proteinExistence type="predicted"/>
<evidence type="ECO:0000313" key="1">
    <source>
        <dbReference type="EMBL" id="CAB4223266.1"/>
    </source>
</evidence>
<name>A0A6J5T7Z0_9CAUD</name>
<reference evidence="1" key="1">
    <citation type="submission" date="2020-05" db="EMBL/GenBank/DDBJ databases">
        <authorList>
            <person name="Chiriac C."/>
            <person name="Salcher M."/>
            <person name="Ghai R."/>
            <person name="Kavagutti S V."/>
        </authorList>
    </citation>
    <scope>NUCLEOTIDE SEQUENCE</scope>
</reference>
<accession>A0A6J5T7Z0</accession>